<gene>
    <name evidence="12" type="ORF">SYNPS1DRAFT_15674</name>
</gene>
<evidence type="ECO:0000256" key="2">
    <source>
        <dbReference type="ARBA" id="ARBA00004653"/>
    </source>
</evidence>
<evidence type="ECO:0000256" key="6">
    <source>
        <dbReference type="ARBA" id="ARBA00022692"/>
    </source>
</evidence>
<evidence type="ECO:0000259" key="11">
    <source>
        <dbReference type="Pfam" id="PF09335"/>
    </source>
</evidence>
<feature type="non-terminal residue" evidence="12">
    <location>
        <position position="1"/>
    </location>
</feature>
<proteinExistence type="inferred from homology"/>
<dbReference type="PANTHER" id="PTHR47549:SF1">
    <property type="entry name" value="GOLGI APPARATUS MEMBRANE PROTEIN TVP38"/>
    <property type="match status" value="1"/>
</dbReference>
<accession>A0A4P9YZK5</accession>
<dbReference type="GO" id="GO:0000022">
    <property type="term" value="P:mitotic spindle elongation"/>
    <property type="evidence" value="ECO:0007669"/>
    <property type="project" value="TreeGrafter"/>
</dbReference>
<dbReference type="AlphaFoldDB" id="A0A4P9YZK5"/>
<dbReference type="GO" id="GO:0016192">
    <property type="term" value="P:vesicle-mediated transport"/>
    <property type="evidence" value="ECO:0007669"/>
    <property type="project" value="TreeGrafter"/>
</dbReference>
<dbReference type="GO" id="GO:0000139">
    <property type="term" value="C:Golgi membrane"/>
    <property type="evidence" value="ECO:0007669"/>
    <property type="project" value="UniProtKB-SubCell"/>
</dbReference>
<comment type="subcellular location">
    <subcellularLocation>
        <location evidence="2">Golgi apparatus membrane</location>
        <topology evidence="2">Multi-pass membrane protein</topology>
    </subcellularLocation>
</comment>
<feature type="transmembrane region" description="Helical" evidence="10">
    <location>
        <begin position="30"/>
        <end position="52"/>
    </location>
</feature>
<dbReference type="InterPro" id="IPR032816">
    <property type="entry name" value="VTT_dom"/>
</dbReference>
<evidence type="ECO:0000256" key="5">
    <source>
        <dbReference type="ARBA" id="ARBA00020673"/>
    </source>
</evidence>
<evidence type="ECO:0000313" key="12">
    <source>
        <dbReference type="EMBL" id="RKP25428.1"/>
    </source>
</evidence>
<dbReference type="PANTHER" id="PTHR47549">
    <property type="entry name" value="GOLGI APPARATUS MEMBRANE PROTEIN TVP38-RELATED"/>
    <property type="match status" value="1"/>
</dbReference>
<evidence type="ECO:0000256" key="10">
    <source>
        <dbReference type="SAM" id="Phobius"/>
    </source>
</evidence>
<organism evidence="12 13">
    <name type="scientific">Syncephalis pseudoplumigaleata</name>
    <dbReference type="NCBI Taxonomy" id="1712513"/>
    <lineage>
        <taxon>Eukaryota</taxon>
        <taxon>Fungi</taxon>
        <taxon>Fungi incertae sedis</taxon>
        <taxon>Zoopagomycota</taxon>
        <taxon>Zoopagomycotina</taxon>
        <taxon>Zoopagomycetes</taxon>
        <taxon>Zoopagales</taxon>
        <taxon>Piptocephalidaceae</taxon>
        <taxon>Syncephalis</taxon>
    </lineage>
</organism>
<protein>
    <recommendedName>
        <fullName evidence="4">Golgi apparatus membrane protein TVP38</fullName>
    </recommendedName>
    <alternativeName>
        <fullName evidence="5">Golgi apparatus membrane protein tvp38</fullName>
    </alternativeName>
</protein>
<feature type="domain" description="VTT" evidence="11">
    <location>
        <begin position="14"/>
        <end position="134"/>
    </location>
</feature>
<evidence type="ECO:0000256" key="8">
    <source>
        <dbReference type="ARBA" id="ARBA00023034"/>
    </source>
</evidence>
<reference evidence="13" key="1">
    <citation type="journal article" date="2018" name="Nat. Microbiol.">
        <title>Leveraging single-cell genomics to expand the fungal tree of life.</title>
        <authorList>
            <person name="Ahrendt S.R."/>
            <person name="Quandt C.A."/>
            <person name="Ciobanu D."/>
            <person name="Clum A."/>
            <person name="Salamov A."/>
            <person name="Andreopoulos B."/>
            <person name="Cheng J.F."/>
            <person name="Woyke T."/>
            <person name="Pelin A."/>
            <person name="Henrissat B."/>
            <person name="Reynolds N.K."/>
            <person name="Benny G.L."/>
            <person name="Smith M.E."/>
            <person name="James T.Y."/>
            <person name="Grigoriev I.V."/>
        </authorList>
    </citation>
    <scope>NUCLEOTIDE SEQUENCE [LARGE SCALE GENOMIC DNA]</scope>
    <source>
        <strain evidence="13">Benny S71-1</strain>
    </source>
</reference>
<dbReference type="Proteomes" id="UP000278143">
    <property type="component" value="Unassembled WGS sequence"/>
</dbReference>
<comment type="similarity">
    <text evidence="3">Belongs to the TVP38/TMEM64 family.</text>
</comment>
<evidence type="ECO:0000256" key="1">
    <source>
        <dbReference type="ARBA" id="ARBA00002978"/>
    </source>
</evidence>
<evidence type="ECO:0000313" key="13">
    <source>
        <dbReference type="Proteomes" id="UP000278143"/>
    </source>
</evidence>
<dbReference type="InterPro" id="IPR051076">
    <property type="entry name" value="Golgi_membrane_TVP38/TMEM64"/>
</dbReference>
<sequence length="197" mass="21877">ILAAATMLTAFPPIPGYSLLGIFCGYVYGIWFGFIPLFLGSYLGALTSFVVLRRYLSAFAQRMFDENPKVALVPSLLRGADRAFRQLLWIMRVAPYPYNLMNGLCAASSIPFTTYAVATLLATPKLFLETSIGAGVQSLSESMTENITWEKILQLVLTFVLGIGVTLYVVWLARRAIRRYKMEKGAEEEEEVVAVVV</sequence>
<dbReference type="EMBL" id="KZ989751">
    <property type="protein sequence ID" value="RKP25428.1"/>
    <property type="molecule type" value="Genomic_DNA"/>
</dbReference>
<feature type="transmembrane region" description="Helical" evidence="10">
    <location>
        <begin position="152"/>
        <end position="173"/>
    </location>
</feature>
<evidence type="ECO:0000256" key="4">
    <source>
        <dbReference type="ARBA" id="ARBA00013533"/>
    </source>
</evidence>
<evidence type="ECO:0000256" key="3">
    <source>
        <dbReference type="ARBA" id="ARBA00008640"/>
    </source>
</evidence>
<evidence type="ECO:0000256" key="9">
    <source>
        <dbReference type="ARBA" id="ARBA00023136"/>
    </source>
</evidence>
<keyword evidence="13" id="KW-1185">Reference proteome</keyword>
<name>A0A4P9YZK5_9FUNG</name>
<evidence type="ECO:0000256" key="7">
    <source>
        <dbReference type="ARBA" id="ARBA00022989"/>
    </source>
</evidence>
<keyword evidence="9 10" id="KW-0472">Membrane</keyword>
<keyword evidence="7 10" id="KW-1133">Transmembrane helix</keyword>
<dbReference type="OrthoDB" id="166803at2759"/>
<dbReference type="Pfam" id="PF09335">
    <property type="entry name" value="VTT_dom"/>
    <property type="match status" value="1"/>
</dbReference>
<keyword evidence="8" id="KW-0333">Golgi apparatus</keyword>
<feature type="transmembrane region" description="Helical" evidence="10">
    <location>
        <begin position="100"/>
        <end position="122"/>
    </location>
</feature>
<comment type="function">
    <text evidence="1">Golgi membrane protein involved in vesicular trafficking and spindle migration.</text>
</comment>
<keyword evidence="6 10" id="KW-0812">Transmembrane</keyword>